<dbReference type="Pfam" id="PF01522">
    <property type="entry name" value="Polysacc_deac_1"/>
    <property type="match status" value="3"/>
</dbReference>
<dbReference type="PANTHER" id="PTHR10587">
    <property type="entry name" value="GLYCOSYL TRANSFERASE-RELATED"/>
    <property type="match status" value="1"/>
</dbReference>
<sequence>MKNKKIVLSLAAVLGVCLIGLLFFKNVLWAPTGSEYRNITDMKSSYEADAEIANALEQLKNSQEKATVITGTKSTQRQIALTFDGLSDRTTMQQVLDLLKKYNIKATFFVDGMQTAEDPQTVVNIRNAGYKIENYTLSGMGKLETLPVERLVKDFCRAQKIIRVTTDQGPNLLKCNDTNYTDQVLQAAKASGFVSVVRSNAFVNVKQITTPQAADAFVSSLQPGSIVSVKLKTNTEPVAKDAGKTEQKPAIDKQPGLKNLTQQADYGEKGTIEAVEKLLIALVKAKYTTVYVEDFAANSLIKPVKTSLLPDGRQLTQYVAAYWAAAASFIQEEAMSFLSVRKAYAADAVSAAAQEIKVITTTEPALSFTFGGIGNEAVVNDMLARLQTLGIQGTFFIADTEMKRYPATLRRIIANGHEIGIAIRPKDNETLEETQRLILRDRKQLQEQFGVDTDLVKQPWGAVTDTTKAAVAGVGCKLIGQSINVVQSKHKDYSSAEQVMAEIFGKSVLSLGRGQIIHFRMDFYSNNRLIGDLVEAVKQNKVDNIAFATSYDNPANNRANSSQYTIKPVGAILGNAKYVYQYPIDPATVPAYLRSNAPKLTINEHNFLTEASKRYIGNPDVDYDDRMLGFSRMDARRLDKSGQVHTNENVIFFTFDDWGTDAPINKLLYVLRKHNVPGTFFVLTHNVTYNPNLLRAIAAEGHEIGSHSDMHKPMVVRDPKSGKQIPTQNKDEYTNELALSYQKLEQIVGNVTVNGKPALTRFFRPPTLAVSKMGFEALFATGYDYIISGSCSTYDYKAENVPQLVNTIKDGIYTKQGEVKKGAVFVMHMGDAVSYTPMALDILLTANEAKADSDPTKFKVGRLSDYLKAGYTQMAHHLQEPDK</sequence>
<evidence type="ECO:0000313" key="2">
    <source>
        <dbReference type="EMBL" id="TCL38733.1"/>
    </source>
</evidence>
<proteinExistence type="predicted"/>
<dbReference type="EMBL" id="SLUI01000003">
    <property type="protein sequence ID" value="TCL38733.1"/>
    <property type="molecule type" value="Genomic_DNA"/>
</dbReference>
<feature type="domain" description="NodB homology" evidence="1">
    <location>
        <begin position="77"/>
        <end position="290"/>
    </location>
</feature>
<gene>
    <name evidence="2" type="ORF">EV210_103213</name>
</gene>
<organism evidence="2 3">
    <name type="scientific">Anaerospora hongkongensis</name>
    <dbReference type="NCBI Taxonomy" id="244830"/>
    <lineage>
        <taxon>Bacteria</taxon>
        <taxon>Bacillati</taxon>
        <taxon>Bacillota</taxon>
        <taxon>Negativicutes</taxon>
        <taxon>Selenomonadales</taxon>
        <taxon>Sporomusaceae</taxon>
        <taxon>Anaerospora</taxon>
    </lineage>
</organism>
<reference evidence="2 3" key="1">
    <citation type="submission" date="2019-03" db="EMBL/GenBank/DDBJ databases">
        <title>Genomic Encyclopedia of Type Strains, Phase IV (KMG-IV): sequencing the most valuable type-strain genomes for metagenomic binning, comparative biology and taxonomic classification.</title>
        <authorList>
            <person name="Goeker M."/>
        </authorList>
    </citation>
    <scope>NUCLEOTIDE SEQUENCE [LARGE SCALE GENOMIC DNA]</scope>
    <source>
        <strain evidence="2 3">DSM 15969</strain>
    </source>
</reference>
<dbReference type="Gene3D" id="3.20.20.370">
    <property type="entry name" value="Glycoside hydrolase/deacetylase"/>
    <property type="match status" value="3"/>
</dbReference>
<dbReference type="GO" id="GO:0016810">
    <property type="term" value="F:hydrolase activity, acting on carbon-nitrogen (but not peptide) bonds"/>
    <property type="evidence" value="ECO:0007669"/>
    <property type="project" value="InterPro"/>
</dbReference>
<dbReference type="Proteomes" id="UP000295063">
    <property type="component" value="Unassembled WGS sequence"/>
</dbReference>
<dbReference type="InterPro" id="IPR050248">
    <property type="entry name" value="Polysacc_deacetylase_ArnD"/>
</dbReference>
<dbReference type="SUPFAM" id="SSF88713">
    <property type="entry name" value="Glycoside hydrolase/deacetylase"/>
    <property type="match status" value="3"/>
</dbReference>
<dbReference type="InterPro" id="IPR011330">
    <property type="entry name" value="Glyco_hydro/deAcase_b/a-brl"/>
</dbReference>
<protein>
    <submittedName>
        <fullName evidence="2">Polysaccharide deacetylase</fullName>
    </submittedName>
</protein>
<dbReference type="InterPro" id="IPR002509">
    <property type="entry name" value="NODB_dom"/>
</dbReference>
<dbReference type="CDD" id="cd10917">
    <property type="entry name" value="CE4_NodB_like_6s_7s"/>
    <property type="match status" value="3"/>
</dbReference>
<dbReference type="PROSITE" id="PS51677">
    <property type="entry name" value="NODB"/>
    <property type="match status" value="2"/>
</dbReference>
<keyword evidence="3" id="KW-1185">Reference proteome</keyword>
<dbReference type="OrthoDB" id="9812065at2"/>
<dbReference type="GO" id="GO:0005975">
    <property type="term" value="P:carbohydrate metabolic process"/>
    <property type="evidence" value="ECO:0007669"/>
    <property type="project" value="InterPro"/>
</dbReference>
<name>A0A4R1Q082_9FIRM</name>
<dbReference type="AlphaFoldDB" id="A0A4R1Q082"/>
<feature type="domain" description="NodB homology" evidence="1">
    <location>
        <begin position="649"/>
        <end position="851"/>
    </location>
</feature>
<comment type="caution">
    <text evidence="2">The sequence shown here is derived from an EMBL/GenBank/DDBJ whole genome shotgun (WGS) entry which is preliminary data.</text>
</comment>
<dbReference type="RefSeq" id="WP_132076942.1">
    <property type="nucleotide sequence ID" value="NZ_SLUI01000003.1"/>
</dbReference>
<evidence type="ECO:0000259" key="1">
    <source>
        <dbReference type="PROSITE" id="PS51677"/>
    </source>
</evidence>
<evidence type="ECO:0000313" key="3">
    <source>
        <dbReference type="Proteomes" id="UP000295063"/>
    </source>
</evidence>
<accession>A0A4R1Q082</accession>